<evidence type="ECO:0000313" key="2">
    <source>
        <dbReference type="EMBL" id="OQN96302.1"/>
    </source>
</evidence>
<gene>
    <name evidence="2" type="ORF">B0A48_17558</name>
</gene>
<dbReference type="InParanoid" id="A0A1V8SB09"/>
<accession>A0A1V8SB09</accession>
<evidence type="ECO:0000313" key="3">
    <source>
        <dbReference type="Proteomes" id="UP000192596"/>
    </source>
</evidence>
<dbReference type="OrthoDB" id="3891008at2759"/>
<proteinExistence type="predicted"/>
<organism evidence="2 3">
    <name type="scientific">Cryoendolithus antarcticus</name>
    <dbReference type="NCBI Taxonomy" id="1507870"/>
    <lineage>
        <taxon>Eukaryota</taxon>
        <taxon>Fungi</taxon>
        <taxon>Dikarya</taxon>
        <taxon>Ascomycota</taxon>
        <taxon>Pezizomycotina</taxon>
        <taxon>Dothideomycetes</taxon>
        <taxon>Dothideomycetidae</taxon>
        <taxon>Cladosporiales</taxon>
        <taxon>Cladosporiaceae</taxon>
        <taxon>Cryoendolithus</taxon>
    </lineage>
</organism>
<protein>
    <submittedName>
        <fullName evidence="2">Uncharacterized protein</fullName>
    </submittedName>
</protein>
<sequence>MAANSLHEPFKSATAQPPYASTSSYSSAASASVSIRSTYLNYRSQAFSSRPSTQSSQLQGTESIATAQQLNDFPQATSVLLVAVAGLPRSTLKTHIETALREDNGTRSIVILGNEEQQPGIKLLKMDMYALLGRIGREASVDVVLQRHWTSEDVSQRLSWSLAQSDVGGHGHKELAGVICDVAGSGMATEDIVDMDSAAFESAWKRSVGFLHAVAHGVVSSLRNSSIKSYGRPTTPNANGHRFRPFLAVTIPSASDTNPDFYMTAVRSLLDRLGPACSDVPLDVGYADQLLLPEPTVEPVRKAPLLAPINGWNDDDDALSGGESPTKLWAAASEMGYF</sequence>
<feature type="region of interest" description="Disordered" evidence="1">
    <location>
        <begin position="1"/>
        <end position="21"/>
    </location>
</feature>
<evidence type="ECO:0000256" key="1">
    <source>
        <dbReference type="SAM" id="MobiDB-lite"/>
    </source>
</evidence>
<reference evidence="3" key="1">
    <citation type="submission" date="2017-03" db="EMBL/GenBank/DDBJ databases">
        <title>Genomes of endolithic fungi from Antarctica.</title>
        <authorList>
            <person name="Coleine C."/>
            <person name="Masonjones S."/>
            <person name="Stajich J.E."/>
        </authorList>
    </citation>
    <scope>NUCLEOTIDE SEQUENCE [LARGE SCALE GENOMIC DNA]</scope>
    <source>
        <strain evidence="3">CCFEE 5527</strain>
    </source>
</reference>
<name>A0A1V8SB09_9PEZI</name>
<dbReference type="Proteomes" id="UP000192596">
    <property type="component" value="Unassembled WGS sequence"/>
</dbReference>
<dbReference type="EMBL" id="NAJO01000068">
    <property type="protein sequence ID" value="OQN96302.1"/>
    <property type="molecule type" value="Genomic_DNA"/>
</dbReference>
<comment type="caution">
    <text evidence="2">The sequence shown here is derived from an EMBL/GenBank/DDBJ whole genome shotgun (WGS) entry which is preliminary data.</text>
</comment>
<dbReference type="AlphaFoldDB" id="A0A1V8SB09"/>
<keyword evidence="3" id="KW-1185">Reference proteome</keyword>